<evidence type="ECO:0000256" key="6">
    <source>
        <dbReference type="ARBA" id="ARBA00022806"/>
    </source>
</evidence>
<keyword evidence="4" id="KW-0677">Repeat</keyword>
<dbReference type="InterPro" id="IPR000967">
    <property type="entry name" value="Znf_NFX1"/>
</dbReference>
<dbReference type="Gene3D" id="3.40.50.300">
    <property type="entry name" value="P-loop containing nucleotide triphosphate hydrolases"/>
    <property type="match status" value="2"/>
</dbReference>
<keyword evidence="3 9" id="KW-0479">Metal-binding</keyword>
<evidence type="ECO:0000313" key="15">
    <source>
        <dbReference type="Proteomes" id="UP000799423"/>
    </source>
</evidence>
<dbReference type="GO" id="GO:0005737">
    <property type="term" value="C:cytoplasm"/>
    <property type="evidence" value="ECO:0007669"/>
    <property type="project" value="UniProtKB-SubCell"/>
</dbReference>
<evidence type="ECO:0000256" key="1">
    <source>
        <dbReference type="ARBA" id="ARBA00004496"/>
    </source>
</evidence>
<proteinExistence type="predicted"/>
<evidence type="ECO:0000256" key="9">
    <source>
        <dbReference type="PROSITE-ProRule" id="PRU00723"/>
    </source>
</evidence>
<feature type="compositionally biased region" description="Basic residues" evidence="11">
    <location>
        <begin position="9"/>
        <end position="20"/>
    </location>
</feature>
<dbReference type="InterPro" id="IPR000571">
    <property type="entry name" value="Znf_CCCH"/>
</dbReference>
<dbReference type="OrthoDB" id="2423195at2759"/>
<evidence type="ECO:0000256" key="8">
    <source>
        <dbReference type="ARBA" id="ARBA00022859"/>
    </source>
</evidence>
<dbReference type="GO" id="GO:0004386">
    <property type="term" value="F:helicase activity"/>
    <property type="evidence" value="ECO:0007669"/>
    <property type="project" value="InterPro"/>
</dbReference>
<feature type="domain" description="RZ-type" evidence="13">
    <location>
        <begin position="1906"/>
        <end position="1981"/>
    </location>
</feature>
<dbReference type="FunFam" id="3.40.50.300:FF:001660">
    <property type="entry name" value="NF-X1 finger and helicase protein, putative"/>
    <property type="match status" value="1"/>
</dbReference>
<evidence type="ECO:0000256" key="2">
    <source>
        <dbReference type="ARBA" id="ARBA00022490"/>
    </source>
</evidence>
<feature type="zinc finger region" description="C3H1-type" evidence="9">
    <location>
        <begin position="28"/>
        <end position="56"/>
    </location>
</feature>
<dbReference type="CDD" id="cd06008">
    <property type="entry name" value="NF-X1-zinc-finger"/>
    <property type="match status" value="2"/>
</dbReference>
<keyword evidence="7 9" id="KW-0862">Zinc</keyword>
<dbReference type="Pfam" id="PF13087">
    <property type="entry name" value="AAA_12"/>
    <property type="match status" value="1"/>
</dbReference>
<keyword evidence="6" id="KW-0378">Hydrolase</keyword>
<keyword evidence="2" id="KW-0963">Cytoplasm</keyword>
<dbReference type="EMBL" id="MU006289">
    <property type="protein sequence ID" value="KAF2856036.1"/>
    <property type="molecule type" value="Genomic_DNA"/>
</dbReference>
<dbReference type="PANTHER" id="PTHR10887">
    <property type="entry name" value="DNA2/NAM7 HELICASE FAMILY"/>
    <property type="match status" value="1"/>
</dbReference>
<evidence type="ECO:0000256" key="4">
    <source>
        <dbReference type="ARBA" id="ARBA00022737"/>
    </source>
</evidence>
<dbReference type="PROSITE" id="PS50103">
    <property type="entry name" value="ZF_C3H1"/>
    <property type="match status" value="1"/>
</dbReference>
<protein>
    <submittedName>
        <fullName evidence="14">Uncharacterized protein</fullName>
    </submittedName>
</protein>
<feature type="region of interest" description="Disordered" evidence="11">
    <location>
        <begin position="55"/>
        <end position="76"/>
    </location>
</feature>
<evidence type="ECO:0000256" key="5">
    <source>
        <dbReference type="ARBA" id="ARBA00022771"/>
    </source>
</evidence>
<dbReference type="InterPro" id="IPR027417">
    <property type="entry name" value="P-loop_NTPase"/>
</dbReference>
<dbReference type="SMART" id="SM00438">
    <property type="entry name" value="ZnF_NFX"/>
    <property type="match status" value="2"/>
</dbReference>
<keyword evidence="6" id="KW-0347">Helicase</keyword>
<evidence type="ECO:0000313" key="14">
    <source>
        <dbReference type="EMBL" id="KAF2856036.1"/>
    </source>
</evidence>
<dbReference type="GO" id="GO:0031048">
    <property type="term" value="P:regulatory ncRNA-mediated heterochromatin formation"/>
    <property type="evidence" value="ECO:0007669"/>
    <property type="project" value="TreeGrafter"/>
</dbReference>
<evidence type="ECO:0000256" key="7">
    <source>
        <dbReference type="ARBA" id="ARBA00022833"/>
    </source>
</evidence>
<dbReference type="InterPro" id="IPR046439">
    <property type="entry name" value="ZF_RZ_dom"/>
</dbReference>
<evidence type="ECO:0000259" key="12">
    <source>
        <dbReference type="PROSITE" id="PS50103"/>
    </source>
</evidence>
<keyword evidence="5 9" id="KW-0863">Zinc-finger</keyword>
<sequence>MASRDGGHHRGGRGRGRGRGRGPPNRSSNNDRMCYAFKNTGHCDRGSACRYLHDTTNKSQSRPAVRAQETDEQQDARQSYNAWKRLLGESPTDPNIMRRVWEGALRLLDRGDQDWVQQLPRDLDNDDKVHRGRLHVKALLDTKAVSASLEAFLTNARCFLLTLTHDALLRCLATDTYVGSLYNFFGGVDGKRAVSFIGRVCKALVTTQIDRESSIPHEDVEATLQAMPLALYELLRRERRARFNENIPALIGSLKNVADTFKDKVQLASGIRIARRIADIQALVTGAQELLAVHSVDSDSDASDDGIVSFYPRDLVIPSGRHDNDKKNIADITVFPTRDEIMSDAKDFLPFTDPDQTHFLEDPVQRHIDTYFRLARHDVFGDQKALLAGVMHAVAQDSNALKNPKLAIGDMRVHQYSNAFVSYVKLSGRKGLQAQIAFPQPSPVFKKPATVKQKWWEESRRLDEGSLLSFIWVDDSAVQHIFFVVSEKNTEPSTEYSLVNNNHLAYITVGLATQDLATFRTLMQANSDMAHGVLLEFPGIIPATFVPILDSLKAMQRLNRLPFKEWIVPAKVNTLTQYGKFLNIPAPLYAQTAGFRFPLTTLTKANGTSFYLDPASSCNDEALLCELESKTELDRGQCCALIAALTREFAFIQGPPGTGKSYLGLQLMKVLLEIQKKAELGPILVVCYTNHALDQFLEHLLDIGVQKVVRLGSQSKSPKLKEHNLRNISRSEGKTKNERYSAAMNYEILDQSEQNSKAAFSMLRRLQKHADWITLEAHIRAEHPHIHQQFRQIDDEGFQTAGRHPFEVWKSSGSTQNGQPPIATADPLATIVRKAIISIHLLSSQERGILLDYWVTLAYREKVSELFETVHDVAETQRTLGKIHDESDRRILEKADVIGVTTSGLARKISLLQNVKSKVVICEEAGEVTETHMLSALLPDVEHCIQIGDHEQLRPSVNNFRDLSLESEQGRLHALDKSQFERLSIGQRGRPNMPVAQLNVQRRMRPQVSTLIRETIYEKLIDHRSTINLPDVVGLRKNVFWLDHQNLENEKDTSAHHSKSKSNVWEVAMVQALVRHIVRQGVYSSEDIAVLTPYTGQLQKLRAALRSDFEIVLSDRDQDALEKDGFEMIDTTGPKQGDPSAQSHRQRPLEKKNLGELLRIATVDNFQGEEAKVIIVSLVRSNERRNVGFLKTTNRINVLLSRAKHGMYLIGNADTYASVEMWQKVINMLRATDSVGDKLALCCSRHTGTPIDIQQPEDFVRLSPEGGCREACADRLECGHRCQARCHSTTMHAVFQCEQPCQRRHQACCHPCQKSTCGESCGRCEIKIDNVQLPCGHIKNGVACHLTLDLPNIHCNVKVTKQVPGCKHTLIDFCSNDVTKETFKCPKACETLLSCGHNCPGSCGRCRVKEKDNVVIRHQTCTKKCGRKFGTCTHSCPRLCHDGTECGLCQQPCEVRCKHNRCPQKCHEPCAPCVEPCVWSCEHQGKCKMPCSAPCDRLPCDERCSRILPCGHQCPSVCGESCPADCCQQCGMKSEEQPDVILIQTRYADLDLDDSPIVVLGCGHFFTTETLDGLVSLKDVYTHDPMTGKYESLIENAELAPSVPQCPRCRSPIKQYVTQRYNRIINRAVIDEMSKRFIVNGQQELQDIEQQLRKVETALNGSRKSLVPASLVRTGYDTDTVNAVAGVNRKISVRYAETILLVNGIKALQQRMATHHQPAQKLYQAIIHGIYQTSSLDVAMQILKIDSPATPVTHSSDLRVTYGARLLEIKIHGVLLEDKYEVMRDVRTKYPNNHASLQFWGGLPTKKTEWYLKGCKELFANCIEGSLPKIAVEATLYYARIAQLFGSSGLADETDRARAKAYRDTAKELLEQADKLCENNFRDRDTLLQAIGHATKMLSKEFYETVSKEEMYMIKKAMVSGRGGIATHSGHWYNCVNGHPFAVGECGMPMQLARCPECGEPVGGQNHTPTAGVTRAEDVEG</sequence>
<keyword evidence="15" id="KW-1185">Reference proteome</keyword>
<dbReference type="GO" id="GO:0031380">
    <property type="term" value="C:nuclear RNA-directed RNA polymerase complex"/>
    <property type="evidence" value="ECO:0007669"/>
    <property type="project" value="TreeGrafter"/>
</dbReference>
<dbReference type="GO" id="GO:0002376">
    <property type="term" value="P:immune system process"/>
    <property type="evidence" value="ECO:0007669"/>
    <property type="project" value="UniProtKB-KW"/>
</dbReference>
<evidence type="ECO:0000256" key="3">
    <source>
        <dbReference type="ARBA" id="ARBA00022723"/>
    </source>
</evidence>
<dbReference type="InterPro" id="IPR041677">
    <property type="entry name" value="DNA2/NAM7_AAA_11"/>
</dbReference>
<dbReference type="Pfam" id="PF13086">
    <property type="entry name" value="AAA_11"/>
    <property type="match status" value="1"/>
</dbReference>
<feature type="region of interest" description="Disordered" evidence="11">
    <location>
        <begin position="1128"/>
        <end position="1148"/>
    </location>
</feature>
<dbReference type="InterPro" id="IPR041679">
    <property type="entry name" value="DNA2/NAM7-like_C"/>
</dbReference>
<gene>
    <name evidence="14" type="ORF">T440DRAFT_96542</name>
</gene>
<dbReference type="SUPFAM" id="SSF52540">
    <property type="entry name" value="P-loop containing nucleoside triphosphate hydrolases"/>
    <property type="match status" value="1"/>
</dbReference>
<keyword evidence="6" id="KW-0067">ATP-binding</keyword>
<feature type="domain" description="C3H1-type" evidence="12">
    <location>
        <begin position="28"/>
        <end position="56"/>
    </location>
</feature>
<feature type="region of interest" description="Disordered" evidence="11">
    <location>
        <begin position="1962"/>
        <end position="1981"/>
    </location>
</feature>
<dbReference type="CDD" id="cd18808">
    <property type="entry name" value="SF1_C_Upf1"/>
    <property type="match status" value="1"/>
</dbReference>
<keyword evidence="6" id="KW-0547">Nucleotide-binding</keyword>
<accession>A0A6A7BKK0</accession>
<dbReference type="Pfam" id="PF20173">
    <property type="entry name" value="ZnF_RZ-type"/>
    <property type="match status" value="1"/>
</dbReference>
<dbReference type="Proteomes" id="UP000799423">
    <property type="component" value="Unassembled WGS sequence"/>
</dbReference>
<evidence type="ECO:0000256" key="11">
    <source>
        <dbReference type="SAM" id="MobiDB-lite"/>
    </source>
</evidence>
<comment type="subcellular location">
    <subcellularLocation>
        <location evidence="1">Cytoplasm</location>
    </subcellularLocation>
</comment>
<evidence type="ECO:0000256" key="10">
    <source>
        <dbReference type="SAM" id="Coils"/>
    </source>
</evidence>
<dbReference type="PROSITE" id="PS51981">
    <property type="entry name" value="ZF_RZ"/>
    <property type="match status" value="1"/>
</dbReference>
<dbReference type="PANTHER" id="PTHR10887:SF445">
    <property type="entry name" value="NFX1-TYPE ZINC FINGER-CONTAINING PROTEIN 1"/>
    <property type="match status" value="1"/>
</dbReference>
<dbReference type="GO" id="GO:0008270">
    <property type="term" value="F:zinc ion binding"/>
    <property type="evidence" value="ECO:0007669"/>
    <property type="project" value="UniProtKB-KW"/>
</dbReference>
<reference evidence="14" key="1">
    <citation type="submission" date="2020-01" db="EMBL/GenBank/DDBJ databases">
        <authorList>
            <consortium name="DOE Joint Genome Institute"/>
            <person name="Haridas S."/>
            <person name="Albert R."/>
            <person name="Binder M."/>
            <person name="Bloem J."/>
            <person name="Labutti K."/>
            <person name="Salamov A."/>
            <person name="Andreopoulos B."/>
            <person name="Baker S.E."/>
            <person name="Barry K."/>
            <person name="Bills G."/>
            <person name="Bluhm B.H."/>
            <person name="Cannon C."/>
            <person name="Castanera R."/>
            <person name="Culley D.E."/>
            <person name="Daum C."/>
            <person name="Ezra D."/>
            <person name="Gonzalez J.B."/>
            <person name="Henrissat B."/>
            <person name="Kuo A."/>
            <person name="Liang C."/>
            <person name="Lipzen A."/>
            <person name="Lutzoni F."/>
            <person name="Magnuson J."/>
            <person name="Mondo S."/>
            <person name="Nolan M."/>
            <person name="Ohm R."/>
            <person name="Pangilinan J."/>
            <person name="Park H.-J."/>
            <person name="Ramirez L."/>
            <person name="Alfaro M."/>
            <person name="Sun H."/>
            <person name="Tritt A."/>
            <person name="Yoshinaga Y."/>
            <person name="Zwiers L.-H."/>
            <person name="Turgeon B.G."/>
            <person name="Goodwin S.B."/>
            <person name="Spatafora J.W."/>
            <person name="Crous P.W."/>
            <person name="Grigoriev I.V."/>
        </authorList>
    </citation>
    <scope>NUCLEOTIDE SEQUENCE</scope>
    <source>
        <strain evidence="14">IPT5</strain>
    </source>
</reference>
<organism evidence="14 15">
    <name type="scientific">Plenodomus tracheiphilus IPT5</name>
    <dbReference type="NCBI Taxonomy" id="1408161"/>
    <lineage>
        <taxon>Eukaryota</taxon>
        <taxon>Fungi</taxon>
        <taxon>Dikarya</taxon>
        <taxon>Ascomycota</taxon>
        <taxon>Pezizomycotina</taxon>
        <taxon>Dothideomycetes</taxon>
        <taxon>Pleosporomycetidae</taxon>
        <taxon>Pleosporales</taxon>
        <taxon>Pleosporineae</taxon>
        <taxon>Leptosphaeriaceae</taxon>
        <taxon>Plenodomus</taxon>
    </lineage>
</organism>
<evidence type="ECO:0000259" key="13">
    <source>
        <dbReference type="PROSITE" id="PS51981"/>
    </source>
</evidence>
<feature type="region of interest" description="Disordered" evidence="11">
    <location>
        <begin position="1"/>
        <end position="33"/>
    </location>
</feature>
<keyword evidence="10" id="KW-0175">Coiled coil</keyword>
<dbReference type="CDD" id="cd17936">
    <property type="entry name" value="EEXXEc_NFX1"/>
    <property type="match status" value="1"/>
</dbReference>
<keyword evidence="8" id="KW-0391">Immunity</keyword>
<name>A0A6A7BKK0_9PLEO</name>
<dbReference type="InterPro" id="IPR047187">
    <property type="entry name" value="SF1_C_Upf1"/>
</dbReference>
<feature type="coiled-coil region" evidence="10">
    <location>
        <begin position="1638"/>
        <end position="1665"/>
    </location>
</feature>
<dbReference type="InterPro" id="IPR045055">
    <property type="entry name" value="DNA2/NAM7-like"/>
</dbReference>